<dbReference type="EMBL" id="VSRR010000408">
    <property type="protein sequence ID" value="MPC15202.1"/>
    <property type="molecule type" value="Genomic_DNA"/>
</dbReference>
<feature type="region of interest" description="Disordered" evidence="1">
    <location>
        <begin position="96"/>
        <end position="115"/>
    </location>
</feature>
<name>A0A5B7CZL4_PORTR</name>
<gene>
    <name evidence="2" type="ORF">E2C01_007987</name>
</gene>
<sequence length="115" mass="13024">MTTTCLLVDCTVHPRLTTKEGRVKLLSFPHSPLTINHSTGSHHHHAQISRSTTHHHQHTKHQHNASPSSLAHNKQTGITSNATLAHRITTTAQSISTFTHHHHHIRTQQTDWHHE</sequence>
<feature type="compositionally biased region" description="Basic residues" evidence="1">
    <location>
        <begin position="40"/>
        <end position="63"/>
    </location>
</feature>
<dbReference type="Proteomes" id="UP000324222">
    <property type="component" value="Unassembled WGS sequence"/>
</dbReference>
<reference evidence="2 3" key="1">
    <citation type="submission" date="2019-05" db="EMBL/GenBank/DDBJ databases">
        <title>Another draft genome of Portunus trituberculatus and its Hox gene families provides insights of decapod evolution.</title>
        <authorList>
            <person name="Jeong J.-H."/>
            <person name="Song I."/>
            <person name="Kim S."/>
            <person name="Choi T."/>
            <person name="Kim D."/>
            <person name="Ryu S."/>
            <person name="Kim W."/>
        </authorList>
    </citation>
    <scope>NUCLEOTIDE SEQUENCE [LARGE SCALE GENOMIC DNA]</scope>
    <source>
        <tissue evidence="2">Muscle</tissue>
    </source>
</reference>
<evidence type="ECO:0000313" key="2">
    <source>
        <dbReference type="EMBL" id="MPC15202.1"/>
    </source>
</evidence>
<organism evidence="2 3">
    <name type="scientific">Portunus trituberculatus</name>
    <name type="common">Swimming crab</name>
    <name type="synonym">Neptunus trituberculatus</name>
    <dbReference type="NCBI Taxonomy" id="210409"/>
    <lineage>
        <taxon>Eukaryota</taxon>
        <taxon>Metazoa</taxon>
        <taxon>Ecdysozoa</taxon>
        <taxon>Arthropoda</taxon>
        <taxon>Crustacea</taxon>
        <taxon>Multicrustacea</taxon>
        <taxon>Malacostraca</taxon>
        <taxon>Eumalacostraca</taxon>
        <taxon>Eucarida</taxon>
        <taxon>Decapoda</taxon>
        <taxon>Pleocyemata</taxon>
        <taxon>Brachyura</taxon>
        <taxon>Eubrachyura</taxon>
        <taxon>Portunoidea</taxon>
        <taxon>Portunidae</taxon>
        <taxon>Portuninae</taxon>
        <taxon>Portunus</taxon>
    </lineage>
</organism>
<dbReference type="AlphaFoldDB" id="A0A5B7CZL4"/>
<feature type="region of interest" description="Disordered" evidence="1">
    <location>
        <begin position="38"/>
        <end position="74"/>
    </location>
</feature>
<feature type="compositionally biased region" description="Polar residues" evidence="1">
    <location>
        <begin position="64"/>
        <end position="74"/>
    </location>
</feature>
<evidence type="ECO:0000256" key="1">
    <source>
        <dbReference type="SAM" id="MobiDB-lite"/>
    </source>
</evidence>
<protein>
    <submittedName>
        <fullName evidence="2">Uncharacterized protein</fullName>
    </submittedName>
</protein>
<evidence type="ECO:0000313" key="3">
    <source>
        <dbReference type="Proteomes" id="UP000324222"/>
    </source>
</evidence>
<proteinExistence type="predicted"/>
<comment type="caution">
    <text evidence="2">The sequence shown here is derived from an EMBL/GenBank/DDBJ whole genome shotgun (WGS) entry which is preliminary data.</text>
</comment>
<accession>A0A5B7CZL4</accession>
<keyword evidence="3" id="KW-1185">Reference proteome</keyword>